<feature type="compositionally biased region" description="Polar residues" evidence="3">
    <location>
        <begin position="3178"/>
        <end position="3195"/>
    </location>
</feature>
<evidence type="ECO:0000256" key="2">
    <source>
        <dbReference type="ARBA" id="ARBA00022840"/>
    </source>
</evidence>
<dbReference type="InterPro" id="IPR011704">
    <property type="entry name" value="ATPase_dyneun-rel_AAA"/>
</dbReference>
<dbReference type="PANTHER" id="PTHR48103:SF2">
    <property type="entry name" value="MIDASIN"/>
    <property type="match status" value="1"/>
</dbReference>
<proteinExistence type="predicted"/>
<dbReference type="PANTHER" id="PTHR48103">
    <property type="entry name" value="MIDASIN-RELATED"/>
    <property type="match status" value="1"/>
</dbReference>
<organism evidence="5 6">
    <name type="scientific">Citrullus colocynthis</name>
    <name type="common">colocynth</name>
    <dbReference type="NCBI Taxonomy" id="252529"/>
    <lineage>
        <taxon>Eukaryota</taxon>
        <taxon>Viridiplantae</taxon>
        <taxon>Streptophyta</taxon>
        <taxon>Embryophyta</taxon>
        <taxon>Tracheophyta</taxon>
        <taxon>Spermatophyta</taxon>
        <taxon>Magnoliopsida</taxon>
        <taxon>eudicotyledons</taxon>
        <taxon>Gunneridae</taxon>
        <taxon>Pentapetalae</taxon>
        <taxon>rosids</taxon>
        <taxon>fabids</taxon>
        <taxon>Cucurbitales</taxon>
        <taxon>Cucurbitaceae</taxon>
        <taxon>Benincaseae</taxon>
        <taxon>Citrullus</taxon>
    </lineage>
</organism>
<feature type="region of interest" description="Disordered" evidence="3">
    <location>
        <begin position="1904"/>
        <end position="1930"/>
    </location>
</feature>
<dbReference type="PROSITE" id="PS50234">
    <property type="entry name" value="VWFA"/>
    <property type="match status" value="1"/>
</dbReference>
<dbReference type="CDD" id="cd00009">
    <property type="entry name" value="AAA"/>
    <property type="match status" value="1"/>
</dbReference>
<feature type="compositionally biased region" description="Acidic residues" evidence="3">
    <location>
        <begin position="3149"/>
        <end position="3159"/>
    </location>
</feature>
<dbReference type="SUPFAM" id="SSF52540">
    <property type="entry name" value="P-loop containing nucleoside triphosphate hydrolases"/>
    <property type="match status" value="2"/>
</dbReference>
<feature type="compositionally biased region" description="Acidic residues" evidence="3">
    <location>
        <begin position="1905"/>
        <end position="1919"/>
    </location>
</feature>
<feature type="region of interest" description="Disordered" evidence="3">
    <location>
        <begin position="2886"/>
        <end position="2918"/>
    </location>
</feature>
<dbReference type="InterPro" id="IPR002035">
    <property type="entry name" value="VWF_A"/>
</dbReference>
<dbReference type="Pfam" id="PF17867">
    <property type="entry name" value="AAA_lid_7"/>
    <property type="match status" value="1"/>
</dbReference>
<dbReference type="EMBL" id="OZ021735">
    <property type="protein sequence ID" value="CAK9310606.1"/>
    <property type="molecule type" value="Genomic_DNA"/>
</dbReference>
<dbReference type="Gene3D" id="3.40.50.300">
    <property type="entry name" value="P-loop containing nucleotide triphosphate hydrolases"/>
    <property type="match status" value="3"/>
</dbReference>
<feature type="region of interest" description="Disordered" evidence="3">
    <location>
        <begin position="3288"/>
        <end position="3341"/>
    </location>
</feature>
<feature type="region of interest" description="Disordered" evidence="3">
    <location>
        <begin position="3372"/>
        <end position="3408"/>
    </location>
</feature>
<feature type="compositionally biased region" description="Polar residues" evidence="3">
    <location>
        <begin position="3236"/>
        <end position="3264"/>
    </location>
</feature>
<dbReference type="SMART" id="SM00382">
    <property type="entry name" value="AAA"/>
    <property type="match status" value="2"/>
</dbReference>
<evidence type="ECO:0000259" key="4">
    <source>
        <dbReference type="PROSITE" id="PS50234"/>
    </source>
</evidence>
<evidence type="ECO:0000256" key="1">
    <source>
        <dbReference type="ARBA" id="ARBA00022741"/>
    </source>
</evidence>
<feature type="domain" description="VWFA" evidence="4">
    <location>
        <begin position="3527"/>
        <end position="3726"/>
    </location>
</feature>
<evidence type="ECO:0000313" key="5">
    <source>
        <dbReference type="EMBL" id="CAK9310606.1"/>
    </source>
</evidence>
<dbReference type="SUPFAM" id="SSF48371">
    <property type="entry name" value="ARM repeat"/>
    <property type="match status" value="1"/>
</dbReference>
<keyword evidence="1" id="KW-0547">Nucleotide-binding</keyword>
<feature type="compositionally biased region" description="Basic and acidic residues" evidence="3">
    <location>
        <begin position="3196"/>
        <end position="3206"/>
    </location>
</feature>
<dbReference type="Proteomes" id="UP001642487">
    <property type="component" value="Chromosome 1"/>
</dbReference>
<reference evidence="5 6" key="1">
    <citation type="submission" date="2024-03" db="EMBL/GenBank/DDBJ databases">
        <authorList>
            <person name="Gkanogiannis A."/>
            <person name="Becerra Lopez-Lavalle L."/>
        </authorList>
    </citation>
    <scope>NUCLEOTIDE SEQUENCE [LARGE SCALE GENOMIC DNA]</scope>
</reference>
<accession>A0ABP0XR07</accession>
<feature type="compositionally biased region" description="Basic and acidic residues" evidence="3">
    <location>
        <begin position="3071"/>
        <end position="3093"/>
    </location>
</feature>
<dbReference type="SUPFAM" id="SSF53300">
    <property type="entry name" value="vWA-like"/>
    <property type="match status" value="1"/>
</dbReference>
<protein>
    <recommendedName>
        <fullName evidence="4">VWFA domain-containing protein</fullName>
    </recommendedName>
</protein>
<name>A0ABP0XR07_9ROSI</name>
<dbReference type="InterPro" id="IPR040848">
    <property type="entry name" value="AAA_lid_7"/>
</dbReference>
<feature type="compositionally biased region" description="Acidic residues" evidence="3">
    <location>
        <begin position="3294"/>
        <end position="3306"/>
    </location>
</feature>
<gene>
    <name evidence="5" type="ORF">CITCOLO1_LOCUS2237</name>
</gene>
<dbReference type="InterPro" id="IPR003593">
    <property type="entry name" value="AAA+_ATPase"/>
</dbReference>
<dbReference type="InterPro" id="IPR016024">
    <property type="entry name" value="ARM-type_fold"/>
</dbReference>
<evidence type="ECO:0000256" key="3">
    <source>
        <dbReference type="SAM" id="MobiDB-lite"/>
    </source>
</evidence>
<evidence type="ECO:0000313" key="6">
    <source>
        <dbReference type="Proteomes" id="UP001642487"/>
    </source>
</evidence>
<feature type="compositionally biased region" description="Acidic residues" evidence="3">
    <location>
        <begin position="2966"/>
        <end position="2981"/>
    </location>
</feature>
<keyword evidence="6" id="KW-1185">Reference proteome</keyword>
<feature type="compositionally biased region" description="Acidic residues" evidence="3">
    <location>
        <begin position="3094"/>
        <end position="3105"/>
    </location>
</feature>
<sequence>MCLQMCGFVSSSDNHFLTLILRDRGWDRSHKLGDTVLECSKLARLQSYGWGELRTASDLSNTDYMQDSNLFGIDPFFIEKGCLPRDAGKYEFMAPTTYKNALRVLRAMQLSKPVLLEGSPGVGKTSLIVALGQFSGHRVVRINLSEQTDMMDLLGSDLPVESDEGIKFAWSDGILLQALKEGCWVLLDELNLAPQSGLNAILDHRAEVFIPELALTFKCPPSFRVFACQNPSYQGGGRKGLPKSFLNRFTKVYLDELVEDDYLFICSSLYESIPKPLLSKLILFNKKLHEEVMLHKKFAQDGSPWEFNLRDVLRSCQIIEGAPERLRNYCFLNIVYVQRMRTASDRREVLRLYEEVFGAKYFINPYPRVQLNSRFLIVGNIAIERNSIQACNVAGSQLKILPGIRQSLEAVAHCIQHQWMCILVGPSSSGKTSLIRLLAQLTGNVLNELNLSSTTDISELLGCFEQYDAIRNFRHVIDQVGYHVNNYCSVHIRHSNKDFDTDGNSLMTKWLSFSSKISFQLPTSSACLYAKNWNRIMNSLSLLVDIIKQLMSYLQEVPTNKELERCLKTVLKLEESNQKQPFSAKFEWVIGILVKAIERGEWIILKNANSCNPTVLDRINSLVESCGSITINECGTVDGEPVVLHPHANFRIFLTVNPFYGEVSRAMRNRGVEIFMLQPHWLQDGAQCDKKDIELNDTRRFLALSGIPGAKLVESMANSHVYAREEGCHLNVRLTHIELARWVQLFQQLITSGCKPRWSLHVSWEHTYLSSFGEAEGMHIVQNAKLLYLSDACLSESDASIASLYLPGGWPRPTKLVDYVWHSKEACVKQNCMYLEFLGAQCALHELGIAEGYSLDFNLSAGGYARRYLVDLKTLHKLLFPKSSNSMILSSQVKNEFNLRLDNNKLFFAANWAIEQASEMDIELYIIWFSWFSSILQPFCQFFNFYLTSIKQVIQHPLWNFICHHRSKIKSLLGIDSDLHPIPILSSELVAMAGDEEDKIDELNASKGILGLSKDELQLSCTSLCNAIKCVGLLMLTYKQWNAESRHELISEIRGFLPFLKSLRALEQEIFFKLVDPSSKLIESAAFDMLIESYNTLLDDHLLLWDGLVSLNSELLQVSGRFLIKDILRFKDFFADAVELILSESKKLEKSSWSFHSEKSLLWIHGGHPALPSSADLYHKQQQLCRLCECLWPIKLKLHDRVSAVAGKDRLIEVFTSSNPELRCLAMEGLSMSSCILGKFDEDDVAQNLQDIYQMLLARFEHEKNNANAILESKDRPVQEEIPFICRPSGYDIFIKTDPDVWLDTLPINDGTSFFLEMLLLQELSSILLLDQGSLKQALYSLSNLMKETLQFSLKFSSRPPQTFIAHQNMLWTLDECDSMDTVCAKAAGFFHEMWFRWHQSLWIHCPDFVKSFSKVVDYRTPVPHVLVQPVISATVSQILWRPAAIRDFFAKRLKIQIAACYLWHRPLGEVDAHSSLLSAACNLLQQIIYSHEKSFDADQFVEIKSLGFFHDEKTPEESIRLFCSLIAKSSHQRLKNSVHLFIEPLLKDLFSRDVTTDLHHNLGRVWLRLGGLRLYLLLSCCHLDPSIKYYYKYSQLMEKKSSLEVETEVRQECELLAGLFSIVGEADKERKQTFKNLELECTKLQKKVVFRVEPGQFKKLKHECEEFFEFVDILLTNIEAADSQQIDRLCNWEEMATCFIDRLSDKYTGYLDIIQPIQLAVYEMKLGLSLVLSSLCFTGVVEPYNGKQVMKSIYTFMRFPRGLPSNQMSVGLNNGLAGFSFHDLSADTDCFYAMDVGLLEKLVISLKETVDNDMACTMHLKSALQYNILVRASHVVADSRLMDTSSFLLLDKIFNGFANLWMSMKVQSTTKEDVESQLYKFKPRVFKIEKVIEADVGRSLDNENSSEVELLSEDEATETSDVRKQDDTSEDEWTLVDESMIDQMIHIHNQLFGSPDLVLAPGTFKVTDASRLRSFSGSYNLGLALIKDFGGLSLSSLDAKLAPEHLLRLCLEHEGNCVSPERVAGKYNFYKDSNPSMIANMVKLLAPLHQRVYSLLLDHEEHHALQQILDIIEMLQSFSMDTPVAKALSGLQILVNKVQTLPEHGSKFSSSEQLETILELLSSWKRIEFDSWPALLDEVQDQYELNCGKLWFPLFSILRHWNSDSTITSLEDFIHTSSVGEFRKRLELLFSFLGQIRTGACVKVSSPYEMELLKALYNLFGYYVQFLPIILEHIEGCRKKIEMKLKEIQKLCCWERIESHCSLENSRKSRLKLRKLIKKYSDLLQQPVLLFFNEEAAKKGTKILSLQSGAEDGFNWFTDWRKSVQNVLQNWYLKGTTEYKLSFSSLKSAKDLISVIQQSESQSQSLSYQEEWKSLSCTVERIYQRAIYCDLIWKESKKSQGKRRALSELLKLLEASGLSRHKSIYLEENPKSWWFLQQSDDIQYLLPSQSRLSRGVSDDTPSSDGQEFQDRLAAKRREAIEYYFKGVKAVLFLQQTCLNSHKDVTREQVERSCSFLNQLIVIQQKQHTVADHFSKHLNRFKSCASLLEKLYSSSKDSSARNSYENRISCNQEIIYRCLWQQKKIFDSLSTMAYEELILLKSFKNLHSKSCQSIKSEENWILEAIETFLPGFQKSKECLDNCLLGQKEVISTPASVLQPFVVTEQMKELIIQNFEVINNFREHHSAFSKRVANQRSIENILLGHFDEVFEKSSLVEEEFRSGLAVESSIRNGENFSEISSRFNEALQDTFGHIFNSLENFNSSCSDHSLPAENMGNVTSWEPLLGLFMKNLSLDTLCDKLLNTVSYADKLLYTSGMKHKGNSLSEDCILSLKVGAYFEQLHVLSDLIKNIGELLLQDVLDFNCSVSVTTNVLATVLANLYSEGFGLPTENPDDDVTDKKDENVSGTGMGEGAGLNDVSDQMIDEDQLLGANEKASKLDAPTENPSKNDKGIEMEQDFDAETYSVSEDSEEEDNEAEGDEQLESVLGETGAESEAVDEKMWNKEEDECLNNENEKVESGPPVENDNVDSMELRANDELSASADENGETDINEQKERNDEGENNTDPSDGEEHENMNFDKEQEVAEPSGSKHEEANECSDLEMDEKDDASSMQDDLEEDENSTENGNIEENVTDPIDENMTEAETERETSEMDIEGGDCEENNQLNAMAPRNDASEAGENAQNAESATQPNGGLQSSDSRKISLEKSCSRSNEIQNDGASSRSMPSGDASETDILAADSSSGGRFTDDPLNTQLPQPEASSFQKMQPNPYRNVGDALDTWKERARVSVDLQANNEDVQEEMEDEDAEEYGFVSELEKGSAQAMGPATSEQIDTDAYGNNFDKDSTAAMKSDISEPMESEGQNLETHDLSRTSIHTSTVDDPLPVPNLKNSTEDSQENHNTEDADTTPISDNLVSVNRTYLNEPMRKFEKLSVSDDELGKVNNTEVVSNEIKDNATALWRKYELRTTRLSQELAEQLRLVMEPTLASKLQGDYKTGKRINMKKVIPYIASHYRKDKIWMRRTRPNKRDYQIVIAVDDSRSMSESSCGDIAIEALVTVCRAMSQLEMGSLAVASFGKKGNIRLLHDFDQSFTAEAGVQMISNLTFKQENSITDEPVVDLLKYLNDTLDNAVTKARLPSGYNPLQQLVLVIADGRFHEKDKLKRYVRDILSRKRMVAFLLLDSPQESIMDLMEASFDGGNIKLSKYLDSFPFPYYIILRNIEALPRTLGDLLRQWFELMQNSGD</sequence>
<feature type="compositionally biased region" description="Acidic residues" evidence="3">
    <location>
        <begin position="3059"/>
        <end position="3070"/>
    </location>
</feature>
<feature type="compositionally biased region" description="Polar residues" evidence="3">
    <location>
        <begin position="3207"/>
        <end position="3222"/>
    </location>
</feature>
<dbReference type="InterPro" id="IPR027417">
    <property type="entry name" value="P-loop_NTPase"/>
</dbReference>
<dbReference type="InterPro" id="IPR036465">
    <property type="entry name" value="vWFA_dom_sf"/>
</dbReference>
<feature type="region of interest" description="Disordered" evidence="3">
    <location>
        <begin position="2931"/>
        <end position="3272"/>
    </location>
</feature>
<keyword evidence="2" id="KW-0067">ATP-binding</keyword>
<dbReference type="Pfam" id="PF07728">
    <property type="entry name" value="AAA_5"/>
    <property type="match status" value="1"/>
</dbReference>
<feature type="compositionally biased region" description="Acidic residues" evidence="3">
    <location>
        <begin position="3129"/>
        <end position="3141"/>
    </location>
</feature>